<dbReference type="PROSITE" id="PS50048">
    <property type="entry name" value="ZN2_CY6_FUNGAL_2"/>
    <property type="match status" value="1"/>
</dbReference>
<keyword evidence="5" id="KW-1185">Reference proteome</keyword>
<dbReference type="SMART" id="SM00066">
    <property type="entry name" value="GAL4"/>
    <property type="match status" value="1"/>
</dbReference>
<sequence>MFGTLNIAHDVRQQTPLRFVENRDLSSALSRNSRERPHISCEFCRSRKVRCSGQPSGCNRCQAVGAACRYPPREPRRKTALGARKTGEKPPLRTGTGDDKIVGGGQFLQSVSDPRLTCGDELIPNQGGTSSESASLTSAVGPHILDQEMDNDYWYRDFGDHDLVTPVSLQFGEEEGSKDRLDEWLDTNDILETRLPSISGGPNKARQFDSKMLQFSPMNDDGYANYFNSLNHDAALISTPTTPDLANFADHGTISETRTSSTALLGARTERSQTSGNGSNHRQTLTQLSPIYSTPSSLHPAAHLTGKDSQPSKISDLSMASGSCGCLQLAACLLEELGAKSAAGDRVRMDVLLGDFREALTHCTDILDCGRCVEAREINMLLAMSIKYMSTMCEHLAVCYAELKQTQGLPKSNGLAGDFRFSTYEIEHHKEQLQVLGGLVTVQIEDFTEIIGRLKMRLGIRRGHLMLLTEARNKVSALQVLLSGGQGSSLGGGMDGMY</sequence>
<keyword evidence="1" id="KW-0539">Nucleus</keyword>
<dbReference type="InterPro" id="IPR036864">
    <property type="entry name" value="Zn2-C6_fun-type_DNA-bd_sf"/>
</dbReference>
<comment type="caution">
    <text evidence="4">The sequence shown here is derived from an EMBL/GenBank/DDBJ whole genome shotgun (WGS) entry which is preliminary data.</text>
</comment>
<dbReference type="Pfam" id="PF00172">
    <property type="entry name" value="Zn_clus"/>
    <property type="match status" value="1"/>
</dbReference>
<reference evidence="4" key="2">
    <citation type="submission" date="2023-05" db="EMBL/GenBank/DDBJ databases">
        <authorList>
            <consortium name="Lawrence Berkeley National Laboratory"/>
            <person name="Steindorff A."/>
            <person name="Hensen N."/>
            <person name="Bonometti L."/>
            <person name="Westerberg I."/>
            <person name="Brannstrom I.O."/>
            <person name="Guillou S."/>
            <person name="Cros-Aarteil S."/>
            <person name="Calhoun S."/>
            <person name="Haridas S."/>
            <person name="Kuo A."/>
            <person name="Mondo S."/>
            <person name="Pangilinan J."/>
            <person name="Riley R."/>
            <person name="Labutti K."/>
            <person name="Andreopoulos B."/>
            <person name="Lipzen A."/>
            <person name="Chen C."/>
            <person name="Yanf M."/>
            <person name="Daum C."/>
            <person name="Ng V."/>
            <person name="Clum A."/>
            <person name="Ohm R."/>
            <person name="Martin F."/>
            <person name="Silar P."/>
            <person name="Natvig D."/>
            <person name="Lalanne C."/>
            <person name="Gautier V."/>
            <person name="Ament-Velasquez S.L."/>
            <person name="Kruys A."/>
            <person name="Hutchinson M.I."/>
            <person name="Powell A.J."/>
            <person name="Barry K."/>
            <person name="Miller A.N."/>
            <person name="Grigoriev I.V."/>
            <person name="Debuchy R."/>
            <person name="Gladieux P."/>
            <person name="Thoren M.H."/>
            <person name="Johannesson H."/>
        </authorList>
    </citation>
    <scope>NUCLEOTIDE SEQUENCE</scope>
    <source>
        <strain evidence="4">CBS 892.96</strain>
    </source>
</reference>
<dbReference type="InterPro" id="IPR001138">
    <property type="entry name" value="Zn2Cys6_DnaBD"/>
</dbReference>
<dbReference type="EMBL" id="MU866127">
    <property type="protein sequence ID" value="KAK4178926.1"/>
    <property type="molecule type" value="Genomic_DNA"/>
</dbReference>
<proteinExistence type="predicted"/>
<dbReference type="SUPFAM" id="SSF57701">
    <property type="entry name" value="Zn2/Cys6 DNA-binding domain"/>
    <property type="match status" value="1"/>
</dbReference>
<dbReference type="Gene3D" id="4.10.240.10">
    <property type="entry name" value="Zn(2)-C6 fungal-type DNA-binding domain"/>
    <property type="match status" value="1"/>
</dbReference>
<feature type="compositionally biased region" description="Basic and acidic residues" evidence="2">
    <location>
        <begin position="85"/>
        <end position="101"/>
    </location>
</feature>
<name>A0AAN7A875_9PEZI</name>
<organism evidence="4 5">
    <name type="scientific">Triangularia setosa</name>
    <dbReference type="NCBI Taxonomy" id="2587417"/>
    <lineage>
        <taxon>Eukaryota</taxon>
        <taxon>Fungi</taxon>
        <taxon>Dikarya</taxon>
        <taxon>Ascomycota</taxon>
        <taxon>Pezizomycotina</taxon>
        <taxon>Sordariomycetes</taxon>
        <taxon>Sordariomycetidae</taxon>
        <taxon>Sordariales</taxon>
        <taxon>Podosporaceae</taxon>
        <taxon>Triangularia</taxon>
    </lineage>
</organism>
<feature type="domain" description="Zn(2)-C6 fungal-type" evidence="3">
    <location>
        <begin position="40"/>
        <end position="70"/>
    </location>
</feature>
<dbReference type="GO" id="GO:0000981">
    <property type="term" value="F:DNA-binding transcription factor activity, RNA polymerase II-specific"/>
    <property type="evidence" value="ECO:0007669"/>
    <property type="project" value="InterPro"/>
</dbReference>
<evidence type="ECO:0000313" key="5">
    <source>
        <dbReference type="Proteomes" id="UP001302321"/>
    </source>
</evidence>
<dbReference type="AlphaFoldDB" id="A0AAN7A875"/>
<dbReference type="GO" id="GO:0008270">
    <property type="term" value="F:zinc ion binding"/>
    <property type="evidence" value="ECO:0007669"/>
    <property type="project" value="InterPro"/>
</dbReference>
<gene>
    <name evidence="4" type="ORF">QBC36DRAFT_385533</name>
</gene>
<feature type="region of interest" description="Disordered" evidence="2">
    <location>
        <begin position="74"/>
        <end position="103"/>
    </location>
</feature>
<evidence type="ECO:0000256" key="2">
    <source>
        <dbReference type="SAM" id="MobiDB-lite"/>
    </source>
</evidence>
<accession>A0AAN7A875</accession>
<evidence type="ECO:0000259" key="3">
    <source>
        <dbReference type="PROSITE" id="PS50048"/>
    </source>
</evidence>
<dbReference type="Proteomes" id="UP001302321">
    <property type="component" value="Unassembled WGS sequence"/>
</dbReference>
<evidence type="ECO:0000313" key="4">
    <source>
        <dbReference type="EMBL" id="KAK4178926.1"/>
    </source>
</evidence>
<dbReference type="PROSITE" id="PS00463">
    <property type="entry name" value="ZN2_CY6_FUNGAL_1"/>
    <property type="match status" value="1"/>
</dbReference>
<reference evidence="4" key="1">
    <citation type="journal article" date="2023" name="Mol. Phylogenet. Evol.">
        <title>Genome-scale phylogeny and comparative genomics of the fungal order Sordariales.</title>
        <authorList>
            <person name="Hensen N."/>
            <person name="Bonometti L."/>
            <person name="Westerberg I."/>
            <person name="Brannstrom I.O."/>
            <person name="Guillou S."/>
            <person name="Cros-Aarteil S."/>
            <person name="Calhoun S."/>
            <person name="Haridas S."/>
            <person name="Kuo A."/>
            <person name="Mondo S."/>
            <person name="Pangilinan J."/>
            <person name="Riley R."/>
            <person name="LaButti K."/>
            <person name="Andreopoulos B."/>
            <person name="Lipzen A."/>
            <person name="Chen C."/>
            <person name="Yan M."/>
            <person name="Daum C."/>
            <person name="Ng V."/>
            <person name="Clum A."/>
            <person name="Steindorff A."/>
            <person name="Ohm R.A."/>
            <person name="Martin F."/>
            <person name="Silar P."/>
            <person name="Natvig D.O."/>
            <person name="Lalanne C."/>
            <person name="Gautier V."/>
            <person name="Ament-Velasquez S.L."/>
            <person name="Kruys A."/>
            <person name="Hutchinson M.I."/>
            <person name="Powell A.J."/>
            <person name="Barry K."/>
            <person name="Miller A.N."/>
            <person name="Grigoriev I.V."/>
            <person name="Debuchy R."/>
            <person name="Gladieux P."/>
            <person name="Hiltunen Thoren M."/>
            <person name="Johannesson H."/>
        </authorList>
    </citation>
    <scope>NUCLEOTIDE SEQUENCE</scope>
    <source>
        <strain evidence="4">CBS 892.96</strain>
    </source>
</reference>
<protein>
    <recommendedName>
        <fullName evidence="3">Zn(2)-C6 fungal-type domain-containing protein</fullName>
    </recommendedName>
</protein>
<dbReference type="CDD" id="cd00067">
    <property type="entry name" value="GAL4"/>
    <property type="match status" value="1"/>
</dbReference>
<evidence type="ECO:0000256" key="1">
    <source>
        <dbReference type="ARBA" id="ARBA00023242"/>
    </source>
</evidence>